<proteinExistence type="predicted"/>
<reference evidence="1 2" key="1">
    <citation type="submission" date="2024-05" db="EMBL/GenBank/DDBJ databases">
        <authorList>
            <person name="Liu Q."/>
            <person name="Xin Y.-H."/>
        </authorList>
    </citation>
    <scope>NUCLEOTIDE SEQUENCE [LARGE SCALE GENOMIC DNA]</scope>
    <source>
        <strain evidence="1 2">CGMCC 1.15349</strain>
    </source>
</reference>
<comment type="caution">
    <text evidence="1">The sequence shown here is derived from an EMBL/GenBank/DDBJ whole genome shotgun (WGS) entry which is preliminary data.</text>
</comment>
<evidence type="ECO:0000313" key="2">
    <source>
        <dbReference type="Proteomes" id="UP001404104"/>
    </source>
</evidence>
<dbReference type="Proteomes" id="UP001404104">
    <property type="component" value="Unassembled WGS sequence"/>
</dbReference>
<protein>
    <submittedName>
        <fullName evidence="1">Uncharacterized protein</fullName>
    </submittedName>
</protein>
<dbReference type="RefSeq" id="WP_345865757.1">
    <property type="nucleotide sequence ID" value="NZ_JBDIMF010000006.1"/>
</dbReference>
<name>A0ABU9XVH4_9SPHN</name>
<sequence>MAIEDNNVVKLSGVGTNRIDFEVLDEGARDRVMECLRKNGKISIMVGEGRISSGDPDGGFAQKID</sequence>
<accession>A0ABU9XVH4</accession>
<gene>
    <name evidence="1" type="ORF">ABC969_14125</name>
</gene>
<dbReference type="EMBL" id="JBDIMF010000006">
    <property type="protein sequence ID" value="MEN2787552.1"/>
    <property type="molecule type" value="Genomic_DNA"/>
</dbReference>
<evidence type="ECO:0000313" key="1">
    <source>
        <dbReference type="EMBL" id="MEN2787552.1"/>
    </source>
</evidence>
<organism evidence="1 2">
    <name type="scientific">Sphingomonas qilianensis</name>
    <dbReference type="NCBI Taxonomy" id="1736690"/>
    <lineage>
        <taxon>Bacteria</taxon>
        <taxon>Pseudomonadati</taxon>
        <taxon>Pseudomonadota</taxon>
        <taxon>Alphaproteobacteria</taxon>
        <taxon>Sphingomonadales</taxon>
        <taxon>Sphingomonadaceae</taxon>
        <taxon>Sphingomonas</taxon>
    </lineage>
</organism>
<keyword evidence="2" id="KW-1185">Reference proteome</keyword>